<sequence>MKRGSDVVTQAGGNDRRSDRFGRIGVERASEVDEQAVISDLLGWEQGETRGGRVGGCSSGVIGTVIGDQKGPTAPERYDACGRIRPELPEKIGVASGCVIPVHRMARQRKLR</sequence>
<gene>
    <name evidence="1" type="ORF">GCM10022381_14120</name>
</gene>
<protein>
    <submittedName>
        <fullName evidence="1">Uncharacterized protein</fullName>
    </submittedName>
</protein>
<organism evidence="1 2">
    <name type="scientific">Leifsonia kafniensis</name>
    <dbReference type="NCBI Taxonomy" id="475957"/>
    <lineage>
        <taxon>Bacteria</taxon>
        <taxon>Bacillati</taxon>
        <taxon>Actinomycetota</taxon>
        <taxon>Actinomycetes</taxon>
        <taxon>Micrococcales</taxon>
        <taxon>Microbacteriaceae</taxon>
        <taxon>Leifsonia</taxon>
    </lineage>
</organism>
<comment type="caution">
    <text evidence="1">The sequence shown here is derived from an EMBL/GenBank/DDBJ whole genome shotgun (WGS) entry which is preliminary data.</text>
</comment>
<reference evidence="2" key="1">
    <citation type="journal article" date="2019" name="Int. J. Syst. Evol. Microbiol.">
        <title>The Global Catalogue of Microorganisms (GCM) 10K type strain sequencing project: providing services to taxonomists for standard genome sequencing and annotation.</title>
        <authorList>
            <consortium name="The Broad Institute Genomics Platform"/>
            <consortium name="The Broad Institute Genome Sequencing Center for Infectious Disease"/>
            <person name="Wu L."/>
            <person name="Ma J."/>
        </authorList>
    </citation>
    <scope>NUCLEOTIDE SEQUENCE [LARGE SCALE GENOMIC DNA]</scope>
    <source>
        <strain evidence="2">JCM 17021</strain>
    </source>
</reference>
<name>A0ABP7KD95_9MICO</name>
<proteinExistence type="predicted"/>
<keyword evidence="2" id="KW-1185">Reference proteome</keyword>
<evidence type="ECO:0000313" key="2">
    <source>
        <dbReference type="Proteomes" id="UP001501803"/>
    </source>
</evidence>
<dbReference type="Proteomes" id="UP001501803">
    <property type="component" value="Unassembled WGS sequence"/>
</dbReference>
<accession>A0ABP7KD95</accession>
<dbReference type="EMBL" id="BAABCN010000002">
    <property type="protein sequence ID" value="GAA3872228.1"/>
    <property type="molecule type" value="Genomic_DNA"/>
</dbReference>
<evidence type="ECO:0000313" key="1">
    <source>
        <dbReference type="EMBL" id="GAA3872228.1"/>
    </source>
</evidence>